<dbReference type="InterPro" id="IPR013525">
    <property type="entry name" value="ABC2_TM"/>
</dbReference>
<evidence type="ECO:0000259" key="10">
    <source>
        <dbReference type="PROSITE" id="PS51012"/>
    </source>
</evidence>
<feature type="transmembrane region" description="Helical" evidence="9">
    <location>
        <begin position="76"/>
        <end position="93"/>
    </location>
</feature>
<keyword evidence="6 9" id="KW-0812">Transmembrane</keyword>
<organism evidence="11 12">
    <name type="scientific">Neosynechococcus sphagnicola sy1</name>
    <dbReference type="NCBI Taxonomy" id="1497020"/>
    <lineage>
        <taxon>Bacteria</taxon>
        <taxon>Bacillati</taxon>
        <taxon>Cyanobacteriota</taxon>
        <taxon>Cyanophyceae</taxon>
        <taxon>Neosynechococcales</taxon>
        <taxon>Neosynechococcaceae</taxon>
        <taxon>Neosynechococcus</taxon>
    </lineage>
</organism>
<evidence type="ECO:0000256" key="5">
    <source>
        <dbReference type="ARBA" id="ARBA00022519"/>
    </source>
</evidence>
<evidence type="ECO:0000256" key="1">
    <source>
        <dbReference type="ARBA" id="ARBA00004429"/>
    </source>
</evidence>
<proteinExistence type="inferred from homology"/>
<evidence type="ECO:0000313" key="12">
    <source>
        <dbReference type="Proteomes" id="UP000030170"/>
    </source>
</evidence>
<keyword evidence="5" id="KW-0997">Cell inner membrane</keyword>
<dbReference type="Pfam" id="PF01061">
    <property type="entry name" value="ABC2_membrane"/>
    <property type="match status" value="1"/>
</dbReference>
<protein>
    <recommendedName>
        <fullName evidence="9">Transport permease protein</fullName>
    </recommendedName>
</protein>
<feature type="transmembrane region" description="Helical" evidence="9">
    <location>
        <begin position="148"/>
        <end position="171"/>
    </location>
</feature>
<evidence type="ECO:0000256" key="7">
    <source>
        <dbReference type="ARBA" id="ARBA00022989"/>
    </source>
</evidence>
<dbReference type="InterPro" id="IPR047817">
    <property type="entry name" value="ABC2_TM_bact-type"/>
</dbReference>
<dbReference type="PROSITE" id="PS51012">
    <property type="entry name" value="ABC_TM2"/>
    <property type="match status" value="1"/>
</dbReference>
<feature type="transmembrane region" description="Helical" evidence="9">
    <location>
        <begin position="40"/>
        <end position="64"/>
    </location>
</feature>
<feature type="transmembrane region" description="Helical" evidence="9">
    <location>
        <begin position="114"/>
        <end position="142"/>
    </location>
</feature>
<accession>A0A098TKK0</accession>
<keyword evidence="12" id="KW-1185">Reference proteome</keyword>
<reference evidence="11 12" key="1">
    <citation type="journal article" date="2014" name="Mol. Ecol.">
        <title>Evolution of Synechococcus.</title>
        <authorList>
            <person name="Dvorak P."/>
            <person name="Casamatta D."/>
            <person name="Hasler P."/>
            <person name="Poulickova A."/>
            <person name="Ondrej V."/>
            <person name="Sanges R."/>
        </authorList>
    </citation>
    <scope>NUCLEOTIDE SEQUENCE [LARGE SCALE GENOMIC DNA]</scope>
    <source>
        <strain evidence="11 12">CAUP A 1101</strain>
    </source>
</reference>
<dbReference type="EMBL" id="JJML01000018">
    <property type="protein sequence ID" value="KGF72806.1"/>
    <property type="molecule type" value="Genomic_DNA"/>
</dbReference>
<comment type="caution">
    <text evidence="11">The sequence shown here is derived from an EMBL/GenBank/DDBJ whole genome shotgun (WGS) entry which is preliminary data.</text>
</comment>
<evidence type="ECO:0000256" key="9">
    <source>
        <dbReference type="RuleBase" id="RU361157"/>
    </source>
</evidence>
<dbReference type="GO" id="GO:0043190">
    <property type="term" value="C:ATP-binding cassette (ABC) transporter complex"/>
    <property type="evidence" value="ECO:0007669"/>
    <property type="project" value="InterPro"/>
</dbReference>
<evidence type="ECO:0000256" key="3">
    <source>
        <dbReference type="ARBA" id="ARBA00022448"/>
    </source>
</evidence>
<evidence type="ECO:0000313" key="11">
    <source>
        <dbReference type="EMBL" id="KGF72806.1"/>
    </source>
</evidence>
<dbReference type="PANTHER" id="PTHR30413:SF8">
    <property type="entry name" value="TRANSPORT PERMEASE PROTEIN"/>
    <property type="match status" value="1"/>
</dbReference>
<feature type="transmembrane region" description="Helical" evidence="9">
    <location>
        <begin position="235"/>
        <end position="261"/>
    </location>
</feature>
<dbReference type="InterPro" id="IPR000412">
    <property type="entry name" value="ABC_2_transport"/>
</dbReference>
<evidence type="ECO:0000256" key="2">
    <source>
        <dbReference type="ARBA" id="ARBA00007783"/>
    </source>
</evidence>
<evidence type="ECO:0000256" key="4">
    <source>
        <dbReference type="ARBA" id="ARBA00022475"/>
    </source>
</evidence>
<comment type="subcellular location">
    <subcellularLocation>
        <location evidence="1">Cell inner membrane</location>
        <topology evidence="1">Multi-pass membrane protein</topology>
    </subcellularLocation>
    <subcellularLocation>
        <location evidence="9">Cell membrane</location>
        <topology evidence="9">Multi-pass membrane protein</topology>
    </subcellularLocation>
</comment>
<keyword evidence="3 9" id="KW-0813">Transport</keyword>
<feature type="transmembrane region" description="Helical" evidence="9">
    <location>
        <begin position="191"/>
        <end position="215"/>
    </location>
</feature>
<evidence type="ECO:0000256" key="6">
    <source>
        <dbReference type="ARBA" id="ARBA00022692"/>
    </source>
</evidence>
<sequence>MVIHSGNQSLSEAVQEFWEYRDLLWMLTVRQVSVRYKQTVIGIGWVLLQPLVAMVIFSVIFGYFAQLSSDDIPYPIFVYSALILWTLFSEGLSRAGTSLIADERLITKVYFPRLIIPLAAVGSAWIDFVVSLILLLPLTYFYGLRPTWSLLMLPIAMVITMVLAASVGMLLSALNVRYRDFQYTVPFLVQVWLYASPVVYSTSIVPTSIRPFYYLNPMAGLIELSRFAVTGQGSFNWLGVGISAIVSIALFIIGSTVFRWVERSFADFI</sequence>
<dbReference type="GO" id="GO:0015920">
    <property type="term" value="P:lipopolysaccharide transport"/>
    <property type="evidence" value="ECO:0007669"/>
    <property type="project" value="TreeGrafter"/>
</dbReference>
<gene>
    <name evidence="11" type="ORF">DO97_04850</name>
</gene>
<keyword evidence="4 9" id="KW-1003">Cell membrane</keyword>
<dbReference type="PRINTS" id="PR00164">
    <property type="entry name" value="ABC2TRNSPORT"/>
</dbReference>
<dbReference type="STRING" id="1497020.DO97_04850"/>
<name>A0A098TKK0_9CYAN</name>
<dbReference type="Proteomes" id="UP000030170">
    <property type="component" value="Unassembled WGS sequence"/>
</dbReference>
<dbReference type="AlphaFoldDB" id="A0A098TKK0"/>
<dbReference type="PANTHER" id="PTHR30413">
    <property type="entry name" value="INNER MEMBRANE TRANSPORT PERMEASE"/>
    <property type="match status" value="1"/>
</dbReference>
<feature type="domain" description="ABC transmembrane type-2" evidence="10">
    <location>
        <begin position="41"/>
        <end position="261"/>
    </location>
</feature>
<comment type="similarity">
    <text evidence="2 9">Belongs to the ABC-2 integral membrane protein family.</text>
</comment>
<keyword evidence="7 9" id="KW-1133">Transmembrane helix</keyword>
<evidence type="ECO:0000256" key="8">
    <source>
        <dbReference type="ARBA" id="ARBA00023136"/>
    </source>
</evidence>
<dbReference type="GO" id="GO:0140359">
    <property type="term" value="F:ABC-type transporter activity"/>
    <property type="evidence" value="ECO:0007669"/>
    <property type="project" value="InterPro"/>
</dbReference>
<keyword evidence="8 9" id="KW-0472">Membrane</keyword>